<evidence type="ECO:0000256" key="5">
    <source>
        <dbReference type="SAM" id="SignalP"/>
    </source>
</evidence>
<dbReference type="Pfam" id="PF00396">
    <property type="entry name" value="Granulin"/>
    <property type="match status" value="2"/>
</dbReference>
<keyword evidence="8" id="KW-1185">Reference proteome</keyword>
<feature type="domain" description="Granulins" evidence="6">
    <location>
        <begin position="17"/>
        <end position="67"/>
    </location>
</feature>
<evidence type="ECO:0000313" key="7">
    <source>
        <dbReference type="EMBL" id="GFT89826.1"/>
    </source>
</evidence>
<comment type="subcellular location">
    <subcellularLocation>
        <location evidence="1">Secreted</location>
    </subcellularLocation>
</comment>
<keyword evidence="5" id="KW-0732">Signal</keyword>
<organism evidence="7 8">
    <name type="scientific">Nephila pilipes</name>
    <name type="common">Giant wood spider</name>
    <name type="synonym">Nephila maculata</name>
    <dbReference type="NCBI Taxonomy" id="299642"/>
    <lineage>
        <taxon>Eukaryota</taxon>
        <taxon>Metazoa</taxon>
        <taxon>Ecdysozoa</taxon>
        <taxon>Arthropoda</taxon>
        <taxon>Chelicerata</taxon>
        <taxon>Arachnida</taxon>
        <taxon>Araneae</taxon>
        <taxon>Araneomorphae</taxon>
        <taxon>Entelegynae</taxon>
        <taxon>Araneoidea</taxon>
        <taxon>Nephilidae</taxon>
        <taxon>Nephila</taxon>
    </lineage>
</organism>
<dbReference type="InterPro" id="IPR039036">
    <property type="entry name" value="Granulin_fam"/>
</dbReference>
<evidence type="ECO:0000259" key="6">
    <source>
        <dbReference type="SMART" id="SM00277"/>
    </source>
</evidence>
<feature type="domain" description="Granulins" evidence="6">
    <location>
        <begin position="96"/>
        <end position="146"/>
    </location>
</feature>
<comment type="similarity">
    <text evidence="2">Belongs to the granulin family.</text>
</comment>
<dbReference type="PANTHER" id="PTHR12274:SF3">
    <property type="entry name" value="PROGRANULIN"/>
    <property type="match status" value="1"/>
</dbReference>
<evidence type="ECO:0000256" key="4">
    <source>
        <dbReference type="ARBA" id="ARBA00023157"/>
    </source>
</evidence>
<keyword evidence="4" id="KW-1015">Disulfide bond</keyword>
<dbReference type="Gene3D" id="2.10.25.160">
    <property type="entry name" value="Granulin"/>
    <property type="match status" value="2"/>
</dbReference>
<evidence type="ECO:0000313" key="8">
    <source>
        <dbReference type="Proteomes" id="UP000887013"/>
    </source>
</evidence>
<dbReference type="EMBL" id="BMAW01073903">
    <property type="protein sequence ID" value="GFT89826.1"/>
    <property type="molecule type" value="Genomic_DNA"/>
</dbReference>
<name>A0A8X6U8P6_NEPPI</name>
<protein>
    <recommendedName>
        <fullName evidence="6">Granulins domain-containing protein</fullName>
    </recommendedName>
</protein>
<accession>A0A8X6U8P6</accession>
<dbReference type="GO" id="GO:0005576">
    <property type="term" value="C:extracellular region"/>
    <property type="evidence" value="ECO:0007669"/>
    <property type="project" value="UniProtKB-SubCell"/>
</dbReference>
<dbReference type="Proteomes" id="UP000887013">
    <property type="component" value="Unassembled WGS sequence"/>
</dbReference>
<feature type="signal peptide" evidence="5">
    <location>
        <begin position="1"/>
        <end position="16"/>
    </location>
</feature>
<feature type="chain" id="PRO_5036482568" description="Granulins domain-containing protein" evidence="5">
    <location>
        <begin position="17"/>
        <end position="165"/>
    </location>
</feature>
<dbReference type="InterPro" id="IPR037277">
    <property type="entry name" value="Granulin_sf"/>
</dbReference>
<dbReference type="SMART" id="SM00277">
    <property type="entry name" value="GRAN"/>
    <property type="match status" value="2"/>
</dbReference>
<dbReference type="InterPro" id="IPR000118">
    <property type="entry name" value="Granulin"/>
</dbReference>
<proteinExistence type="inferred from homology"/>
<evidence type="ECO:0000256" key="3">
    <source>
        <dbReference type="ARBA" id="ARBA00022525"/>
    </source>
</evidence>
<comment type="caution">
    <text evidence="7">The sequence shown here is derived from an EMBL/GenBank/DDBJ whole genome shotgun (WGS) entry which is preliminary data.</text>
</comment>
<gene>
    <name evidence="7" type="ORF">NPIL_681831</name>
</gene>
<evidence type="ECO:0000256" key="1">
    <source>
        <dbReference type="ARBA" id="ARBA00004613"/>
    </source>
</evidence>
<evidence type="ECO:0000256" key="2">
    <source>
        <dbReference type="ARBA" id="ARBA00010093"/>
    </source>
</evidence>
<dbReference type="PANTHER" id="PTHR12274">
    <property type="entry name" value="GRANULIN"/>
    <property type="match status" value="1"/>
</dbReference>
<dbReference type="AlphaFoldDB" id="A0A8X6U8P6"/>
<keyword evidence="3" id="KW-0964">Secreted</keyword>
<reference evidence="7" key="1">
    <citation type="submission" date="2020-08" db="EMBL/GenBank/DDBJ databases">
        <title>Multicomponent nature underlies the extraordinary mechanical properties of spider dragline silk.</title>
        <authorList>
            <person name="Kono N."/>
            <person name="Nakamura H."/>
            <person name="Mori M."/>
            <person name="Yoshida Y."/>
            <person name="Ohtoshi R."/>
            <person name="Malay A.D."/>
            <person name="Moran D.A.P."/>
            <person name="Tomita M."/>
            <person name="Numata K."/>
            <person name="Arakawa K."/>
        </authorList>
    </citation>
    <scope>NUCLEOTIDE SEQUENCE</scope>
</reference>
<sequence length="165" mass="18373">MYFLAILAGLVTIVVAEECYCRRSETCCPSYQPDIAACCPYSYGVCCPNGVTCCPQGFICSSTADECLEIPEERFQKRRGALKRKLTSPKRKLTKCDENNFCVDGACCRDLDDDYSCCPFDEGVCCKDKQHCCNKGEKCTESSYYCIQKDILTFASPTTPSVIKV</sequence>
<dbReference type="OrthoDB" id="5854875at2759"/>